<organism evidence="1 2">
    <name type="scientific">Microbacterium telephonicum</name>
    <dbReference type="NCBI Taxonomy" id="1714841"/>
    <lineage>
        <taxon>Bacteria</taxon>
        <taxon>Bacillati</taxon>
        <taxon>Actinomycetota</taxon>
        <taxon>Actinomycetes</taxon>
        <taxon>Micrococcales</taxon>
        <taxon>Microbacteriaceae</taxon>
        <taxon>Microbacterium</taxon>
    </lineage>
</organism>
<dbReference type="RefSeq" id="WP_121057880.1">
    <property type="nucleotide sequence ID" value="NZ_RCDB01000001.1"/>
</dbReference>
<comment type="caution">
    <text evidence="1">The sequence shown here is derived from an EMBL/GenBank/DDBJ whole genome shotgun (WGS) entry which is preliminary data.</text>
</comment>
<dbReference type="InterPro" id="IPR029058">
    <property type="entry name" value="AB_hydrolase_fold"/>
</dbReference>
<dbReference type="EMBL" id="RCDB01000001">
    <property type="protein sequence ID" value="RLK52685.1"/>
    <property type="molecule type" value="Genomic_DNA"/>
</dbReference>
<protein>
    <recommendedName>
        <fullName evidence="3">Alpha-beta hydrolase superfamily lysophospholipase</fullName>
    </recommendedName>
</protein>
<keyword evidence="2" id="KW-1185">Reference proteome</keyword>
<proteinExistence type="predicted"/>
<gene>
    <name evidence="1" type="ORF">C7474_0638</name>
</gene>
<dbReference type="Proteomes" id="UP000273158">
    <property type="component" value="Unassembled WGS sequence"/>
</dbReference>
<evidence type="ECO:0000313" key="1">
    <source>
        <dbReference type="EMBL" id="RLK52685.1"/>
    </source>
</evidence>
<name>A0A498CAF7_9MICO</name>
<evidence type="ECO:0000313" key="2">
    <source>
        <dbReference type="Proteomes" id="UP000273158"/>
    </source>
</evidence>
<evidence type="ECO:0008006" key="3">
    <source>
        <dbReference type="Google" id="ProtNLM"/>
    </source>
</evidence>
<dbReference type="AlphaFoldDB" id="A0A498CAF7"/>
<sequence length="249" mass="24632">MTTAALAPARWEPPSAVRARGTLAVIAGAGEGVRVYERFGRRLAVDGYTVGVFETSDAAGAAAWLAEAETAPRVLVGADAGAAAALALAVAAADAAAATDATVDGVVVAGLASPGTPAAPADQRTACPVHLGVLAESDAAATRAVDPSAAADLPGPDALAGLAVPVLAIHGAADAVTAPAAARRTLSPIPTLELVETVDGLHDALNDVSHRSVAATIVLWLERLRGAGVQHPIVRPASPAQTLQEGATR</sequence>
<dbReference type="OrthoDB" id="9806902at2"/>
<accession>A0A498CAF7</accession>
<dbReference type="Gene3D" id="3.40.50.1820">
    <property type="entry name" value="alpha/beta hydrolase"/>
    <property type="match status" value="1"/>
</dbReference>
<reference evidence="1 2" key="1">
    <citation type="journal article" date="2015" name="Stand. Genomic Sci.">
        <title>Genomic Encyclopedia of Bacterial and Archaeal Type Strains, Phase III: the genomes of soil and plant-associated and newly described type strains.</title>
        <authorList>
            <person name="Whitman W.B."/>
            <person name="Woyke T."/>
            <person name="Klenk H.P."/>
            <person name="Zhou Y."/>
            <person name="Lilburn T.G."/>
            <person name="Beck B.J."/>
            <person name="De Vos P."/>
            <person name="Vandamme P."/>
            <person name="Eisen J.A."/>
            <person name="Garrity G."/>
            <person name="Hugenholtz P."/>
            <person name="Kyrpides N.C."/>
        </authorList>
    </citation>
    <scope>NUCLEOTIDE SEQUENCE [LARGE SCALE GENOMIC DNA]</scope>
    <source>
        <strain evidence="1 2">S2T63</strain>
    </source>
</reference>
<dbReference type="SUPFAM" id="SSF53474">
    <property type="entry name" value="alpha/beta-Hydrolases"/>
    <property type="match status" value="1"/>
</dbReference>